<organism evidence="1 2">
    <name type="scientific">Vibrio maritimus</name>
    <dbReference type="NCBI Taxonomy" id="990268"/>
    <lineage>
        <taxon>Bacteria</taxon>
        <taxon>Pseudomonadati</taxon>
        <taxon>Pseudomonadota</taxon>
        <taxon>Gammaproteobacteria</taxon>
        <taxon>Vibrionales</taxon>
        <taxon>Vibrionaceae</taxon>
        <taxon>Vibrio</taxon>
    </lineage>
</organism>
<sequence>MDKQINNFLFDLQVYADILANSCKLKWSLLMDTAKKLRLFG</sequence>
<reference evidence="1 2" key="1">
    <citation type="submission" date="2014-09" db="EMBL/GenBank/DDBJ databases">
        <title>Vibrio maritimus JCM 19235. (C45) whole genome shotgun sequence.</title>
        <authorList>
            <person name="Sawabe T."/>
            <person name="Meirelles P."/>
            <person name="Nakanishi M."/>
            <person name="Sayaka M."/>
            <person name="Hattori M."/>
            <person name="Ohkuma M."/>
        </authorList>
    </citation>
    <scope>NUCLEOTIDE SEQUENCE [LARGE SCALE GENOMIC DNA]</scope>
    <source>
        <strain evidence="2">JCM19235</strain>
    </source>
</reference>
<dbReference type="EMBL" id="BBMR01000003">
    <property type="protein sequence ID" value="GAL18755.1"/>
    <property type="molecule type" value="Genomic_DNA"/>
</dbReference>
<dbReference type="STRING" id="990268.JCM19235_2178"/>
<comment type="caution">
    <text evidence="1">The sequence shown here is derived from an EMBL/GenBank/DDBJ whole genome shotgun (WGS) entry which is preliminary data.</text>
</comment>
<evidence type="ECO:0000313" key="1">
    <source>
        <dbReference type="EMBL" id="GAL18755.1"/>
    </source>
</evidence>
<accession>A0A090RTJ6</accession>
<dbReference type="AlphaFoldDB" id="A0A090RTJ6"/>
<keyword evidence="2" id="KW-1185">Reference proteome</keyword>
<name>A0A090RTJ6_9VIBR</name>
<protein>
    <submittedName>
        <fullName evidence="1">Uncharacterized protein</fullName>
    </submittedName>
</protein>
<gene>
    <name evidence="1" type="ORF">JCM19235_2178</name>
</gene>
<evidence type="ECO:0000313" key="2">
    <source>
        <dbReference type="Proteomes" id="UP000029228"/>
    </source>
</evidence>
<dbReference type="Proteomes" id="UP000029228">
    <property type="component" value="Unassembled WGS sequence"/>
</dbReference>
<proteinExistence type="predicted"/>